<dbReference type="STRING" id="994479.GCA_000194155_07777"/>
<proteinExistence type="predicted"/>
<gene>
    <name evidence="2" type="ORF">A8926_0113</name>
</gene>
<keyword evidence="3" id="KW-1185">Reference proteome</keyword>
<name>A0A2N3XPS1_SACSN</name>
<organism evidence="2 3">
    <name type="scientific">Saccharopolyspora spinosa</name>
    <dbReference type="NCBI Taxonomy" id="60894"/>
    <lineage>
        <taxon>Bacteria</taxon>
        <taxon>Bacillati</taxon>
        <taxon>Actinomycetota</taxon>
        <taxon>Actinomycetes</taxon>
        <taxon>Pseudonocardiales</taxon>
        <taxon>Pseudonocardiaceae</taxon>
        <taxon>Saccharopolyspora</taxon>
    </lineage>
</organism>
<reference evidence="2" key="1">
    <citation type="submission" date="2017-12" db="EMBL/GenBank/DDBJ databases">
        <title>Sequencing the genomes of 1000 Actinobacteria strains.</title>
        <authorList>
            <person name="Klenk H.-P."/>
        </authorList>
    </citation>
    <scope>NUCLEOTIDE SEQUENCE [LARGE SCALE GENOMIC DNA]</scope>
    <source>
        <strain evidence="2">DSM 44228</strain>
    </source>
</reference>
<evidence type="ECO:0008006" key="4">
    <source>
        <dbReference type="Google" id="ProtNLM"/>
    </source>
</evidence>
<evidence type="ECO:0000256" key="1">
    <source>
        <dbReference type="SAM" id="MobiDB-lite"/>
    </source>
</evidence>
<evidence type="ECO:0000313" key="2">
    <source>
        <dbReference type="EMBL" id="PKW12641.1"/>
    </source>
</evidence>
<dbReference type="RefSeq" id="WP_010315755.1">
    <property type="nucleotide sequence ID" value="NZ_CP061007.1"/>
</dbReference>
<accession>A0A2N3XPS1</accession>
<comment type="caution">
    <text evidence="2">The sequence shown here is derived from an EMBL/GenBank/DDBJ whole genome shotgun (WGS) entry which is preliminary data.</text>
</comment>
<dbReference type="Proteomes" id="UP000233786">
    <property type="component" value="Unassembled WGS sequence"/>
</dbReference>
<feature type="compositionally biased region" description="Basic and acidic residues" evidence="1">
    <location>
        <begin position="11"/>
        <end position="20"/>
    </location>
</feature>
<dbReference type="EMBL" id="PJNB01000001">
    <property type="protein sequence ID" value="PKW12641.1"/>
    <property type="molecule type" value="Genomic_DNA"/>
</dbReference>
<protein>
    <recommendedName>
        <fullName evidence="4">Transcriptional regulator with AbiEi antitoxin domain of type IV toxin-antitoxin system</fullName>
    </recommendedName>
</protein>
<evidence type="ECO:0000313" key="3">
    <source>
        <dbReference type="Proteomes" id="UP000233786"/>
    </source>
</evidence>
<sequence length="220" mass="23626">MTANIISPEKLPPEGAEHDGPGGWPSLHGAMNRHDAEQVLGCAELAAGLDEGDWVEPWYGVVFPAARVHDQLTRAAAALLRAGPHAVLSGATAAAMHGCDSAAGGVVHVTIPYDRELRSQPDLVIHQAWIRECDVVELDGLRTQALDVAICELLCTGEQRSALDCLEQALAQLGDTAERFRALVAERLARRRDRRGTRQAAALLQLAWSRPRGELVGGAR</sequence>
<dbReference type="AlphaFoldDB" id="A0A2N3XPS1"/>
<feature type="region of interest" description="Disordered" evidence="1">
    <location>
        <begin position="1"/>
        <end position="24"/>
    </location>
</feature>